<reference evidence="1" key="1">
    <citation type="submission" date="2022-05" db="EMBL/GenBank/DDBJ databases">
        <authorList>
            <person name="Okamura Y."/>
        </authorList>
    </citation>
    <scope>NUCLEOTIDE SEQUENCE</scope>
</reference>
<comment type="caution">
    <text evidence="1">The sequence shown here is derived from an EMBL/GenBank/DDBJ whole genome shotgun (WGS) entry which is preliminary data.</text>
</comment>
<proteinExistence type="predicted"/>
<accession>A0A9P0T688</accession>
<organism evidence="1 2">
    <name type="scientific">Pieris brassicae</name>
    <name type="common">White butterfly</name>
    <name type="synonym">Large white butterfly</name>
    <dbReference type="NCBI Taxonomy" id="7116"/>
    <lineage>
        <taxon>Eukaryota</taxon>
        <taxon>Metazoa</taxon>
        <taxon>Ecdysozoa</taxon>
        <taxon>Arthropoda</taxon>
        <taxon>Hexapoda</taxon>
        <taxon>Insecta</taxon>
        <taxon>Pterygota</taxon>
        <taxon>Neoptera</taxon>
        <taxon>Endopterygota</taxon>
        <taxon>Lepidoptera</taxon>
        <taxon>Glossata</taxon>
        <taxon>Ditrysia</taxon>
        <taxon>Papilionoidea</taxon>
        <taxon>Pieridae</taxon>
        <taxon>Pierinae</taxon>
        <taxon>Pieris</taxon>
    </lineage>
</organism>
<keyword evidence="2" id="KW-1185">Reference proteome</keyword>
<evidence type="ECO:0000313" key="2">
    <source>
        <dbReference type="Proteomes" id="UP001152562"/>
    </source>
</evidence>
<name>A0A9P0T688_PIEBR</name>
<gene>
    <name evidence="1" type="ORF">PIBRA_LOCUS2393</name>
</gene>
<dbReference type="Proteomes" id="UP001152562">
    <property type="component" value="Unassembled WGS sequence"/>
</dbReference>
<protein>
    <submittedName>
        <fullName evidence="1">Uncharacterized protein</fullName>
    </submittedName>
</protein>
<dbReference type="AlphaFoldDB" id="A0A9P0T688"/>
<evidence type="ECO:0000313" key="1">
    <source>
        <dbReference type="EMBL" id="CAH3996687.1"/>
    </source>
</evidence>
<dbReference type="EMBL" id="CALOZG010000003">
    <property type="protein sequence ID" value="CAH3996687.1"/>
    <property type="molecule type" value="Genomic_DNA"/>
</dbReference>
<sequence length="103" mass="11735">MLSALLITGARSKTRRGDVRGNQFMDPLHSSLDCDESNAIYDKSPAIMEPWDVRGAGSNYVHRSAFKYLGRREYLESNYVAGNADIMYIHNNIRLKMTCVNYI</sequence>